<name>A0A1E5LEN4_9BACI</name>
<keyword evidence="9" id="KW-1185">Reference proteome</keyword>
<keyword evidence="5" id="KW-1133">Transmembrane helix</keyword>
<gene>
    <name evidence="8" type="ORF">BFG57_15145</name>
</gene>
<dbReference type="GO" id="GO:0000155">
    <property type="term" value="F:phosphorelay sensor kinase activity"/>
    <property type="evidence" value="ECO:0007669"/>
    <property type="project" value="InterPro"/>
</dbReference>
<dbReference type="OrthoDB" id="9809348at2"/>
<dbReference type="InterPro" id="IPR011623">
    <property type="entry name" value="7TMR_DISM_rcpt_extracell_dom1"/>
</dbReference>
<keyword evidence="3" id="KW-0808">Transferase</keyword>
<dbReference type="InterPro" id="IPR003661">
    <property type="entry name" value="HisK_dim/P_dom"/>
</dbReference>
<dbReference type="SUPFAM" id="SSF47384">
    <property type="entry name" value="Homodimeric domain of signal transducing histidine kinase"/>
    <property type="match status" value="1"/>
</dbReference>
<feature type="transmembrane region" description="Helical" evidence="5">
    <location>
        <begin position="293"/>
        <end position="312"/>
    </location>
</feature>
<dbReference type="InterPro" id="IPR036097">
    <property type="entry name" value="HisK_dim/P_sf"/>
</dbReference>
<dbReference type="Proteomes" id="UP000095209">
    <property type="component" value="Unassembled WGS sequence"/>
</dbReference>
<dbReference type="Gene3D" id="1.10.287.130">
    <property type="match status" value="1"/>
</dbReference>
<dbReference type="Pfam" id="PF07696">
    <property type="entry name" value="7TMR-DISMED2"/>
    <property type="match status" value="1"/>
</dbReference>
<keyword evidence="3" id="KW-0418">Kinase</keyword>
<feature type="transmembrane region" description="Helical" evidence="5">
    <location>
        <begin position="224"/>
        <end position="244"/>
    </location>
</feature>
<sequence>MTVVKRSINVSLNKWRRHIFLLNIIILSLIWLLPSNVLAEEKVNNYPLGLNYEVFRDSSGAVTIDDILSGKYNDEFVNSDSKYPYFGYTNDTVWLKLEKELIGDNFNELTWLEYYNRLEVIEAYFVKSNHTYEVQEGGLNNLGDREINFRSMLFQFDPTDIETIYIKLIGEKFPVTVLSQLYSYEGLIESIKDNKFSSGFFYGFIGSLVLYNLFLYFSLRERVYVYYIFYLISFMLLQLFMNGLDLEYLGEYLPVWFIADNVDFSSLLLCVAMVMFGQEFLETKKILPKLHITLSFFSRLSLLMLLFFWLIPDRILNLSAPLLALIISILLWISALRVMQKGNRTARLYLLGWSILLVSIILQALSFLGIISFRAIYFDVIPQVAACLESLLLSLALVDKINILKRQREEAQELYTEQLVKEDKMKDDFLFRTSHELKTPLHGIINISQALIEDDDNKKEQLEK</sequence>
<dbReference type="CDD" id="cd00082">
    <property type="entry name" value="HisKA"/>
    <property type="match status" value="1"/>
</dbReference>
<evidence type="ECO:0000256" key="3">
    <source>
        <dbReference type="ARBA" id="ARBA00022777"/>
    </source>
</evidence>
<evidence type="ECO:0000256" key="1">
    <source>
        <dbReference type="ARBA" id="ARBA00000085"/>
    </source>
</evidence>
<evidence type="ECO:0000313" key="9">
    <source>
        <dbReference type="Proteomes" id="UP000095209"/>
    </source>
</evidence>
<proteinExistence type="predicted"/>
<dbReference type="EC" id="2.7.13.3" evidence="2"/>
<feature type="domain" description="7TM-DISM receptor extracellular" evidence="7">
    <location>
        <begin position="52"/>
        <end position="170"/>
    </location>
</feature>
<feature type="transmembrane region" description="Helical" evidence="5">
    <location>
        <begin position="318"/>
        <end position="336"/>
    </location>
</feature>
<dbReference type="AlphaFoldDB" id="A0A1E5LEN4"/>
<feature type="domain" description="7TM-DISM receptor extracellular" evidence="6">
    <location>
        <begin position="196"/>
        <end position="400"/>
    </location>
</feature>
<comment type="caution">
    <text evidence="8">The sequence shown here is derived from an EMBL/GenBank/DDBJ whole genome shotgun (WGS) entry which is preliminary data.</text>
</comment>
<evidence type="ECO:0000256" key="4">
    <source>
        <dbReference type="ARBA" id="ARBA00023012"/>
    </source>
</evidence>
<dbReference type="STRING" id="1305675.BFG57_15145"/>
<feature type="non-terminal residue" evidence="8">
    <location>
        <position position="464"/>
    </location>
</feature>
<evidence type="ECO:0000313" key="8">
    <source>
        <dbReference type="EMBL" id="OEH92546.1"/>
    </source>
</evidence>
<keyword evidence="5" id="KW-0472">Membrane</keyword>
<feature type="transmembrane region" description="Helical" evidence="5">
    <location>
        <begin position="376"/>
        <end position="398"/>
    </location>
</feature>
<keyword evidence="4" id="KW-0902">Two-component regulatory system</keyword>
<organism evidence="8 9">
    <name type="scientific">Bacillus solimangrovi</name>
    <dbReference type="NCBI Taxonomy" id="1305675"/>
    <lineage>
        <taxon>Bacteria</taxon>
        <taxon>Bacillati</taxon>
        <taxon>Bacillota</taxon>
        <taxon>Bacilli</taxon>
        <taxon>Bacillales</taxon>
        <taxon>Bacillaceae</taxon>
        <taxon>Bacillus</taxon>
    </lineage>
</organism>
<evidence type="ECO:0000256" key="5">
    <source>
        <dbReference type="SAM" id="Phobius"/>
    </source>
</evidence>
<dbReference type="Gene3D" id="2.60.40.2380">
    <property type="match status" value="1"/>
</dbReference>
<feature type="transmembrane region" description="Helical" evidence="5">
    <location>
        <begin position="348"/>
        <end position="370"/>
    </location>
</feature>
<accession>A0A1E5LEN4</accession>
<evidence type="ECO:0000256" key="2">
    <source>
        <dbReference type="ARBA" id="ARBA00012438"/>
    </source>
</evidence>
<dbReference type="RefSeq" id="WP_069717400.1">
    <property type="nucleotide sequence ID" value="NZ_MJEH01000025.1"/>
</dbReference>
<reference evidence="8 9" key="1">
    <citation type="submission" date="2016-08" db="EMBL/GenBank/DDBJ databases">
        <title>Genome of Bacillus solimangrovi GH2-4.</title>
        <authorList>
            <person name="Lim S."/>
            <person name="Kim B.-C."/>
        </authorList>
    </citation>
    <scope>NUCLEOTIDE SEQUENCE [LARGE SCALE GENOMIC DNA]</scope>
    <source>
        <strain evidence="8 9">GH2-4</strain>
    </source>
</reference>
<protein>
    <recommendedName>
        <fullName evidence="2">histidine kinase</fullName>
        <ecNumber evidence="2">2.7.13.3</ecNumber>
    </recommendedName>
</protein>
<feature type="transmembrane region" description="Helical" evidence="5">
    <location>
        <begin position="199"/>
        <end position="217"/>
    </location>
</feature>
<dbReference type="EMBL" id="MJEH01000025">
    <property type="protein sequence ID" value="OEH92546.1"/>
    <property type="molecule type" value="Genomic_DNA"/>
</dbReference>
<keyword evidence="5" id="KW-0812">Transmembrane</keyword>
<dbReference type="InterPro" id="IPR011622">
    <property type="entry name" value="7TMR_DISM_rcpt_extracell_dom2"/>
</dbReference>
<feature type="transmembrane region" description="Helical" evidence="5">
    <location>
        <begin position="264"/>
        <end position="281"/>
    </location>
</feature>
<evidence type="ECO:0000259" key="7">
    <source>
        <dbReference type="Pfam" id="PF07696"/>
    </source>
</evidence>
<comment type="catalytic activity">
    <reaction evidence="1">
        <text>ATP + protein L-histidine = ADP + protein N-phospho-L-histidine.</text>
        <dbReference type="EC" id="2.7.13.3"/>
    </reaction>
</comment>
<dbReference type="Pfam" id="PF07695">
    <property type="entry name" value="7TMR-DISM_7TM"/>
    <property type="match status" value="1"/>
</dbReference>
<evidence type="ECO:0000259" key="6">
    <source>
        <dbReference type="Pfam" id="PF07695"/>
    </source>
</evidence>